<dbReference type="Proteomes" id="UP000184315">
    <property type="component" value="Unassembled WGS sequence"/>
</dbReference>
<dbReference type="EMBL" id="CZDF01000172">
    <property type="protein sequence ID" value="CUR35369.1"/>
    <property type="molecule type" value="Genomic_DNA"/>
</dbReference>
<evidence type="ECO:0000259" key="1">
    <source>
        <dbReference type="Pfam" id="PF18737"/>
    </source>
</evidence>
<evidence type="ECO:0000313" key="2">
    <source>
        <dbReference type="EMBL" id="CUR35369.1"/>
    </source>
</evidence>
<reference evidence="3" key="1">
    <citation type="submission" date="2015-10" db="EMBL/GenBank/DDBJ databases">
        <authorList>
            <person name="Regsiter A."/>
            <person name="william w."/>
        </authorList>
    </citation>
    <scope>NUCLEOTIDE SEQUENCE [LARGE SCALE GENOMIC DNA]</scope>
</reference>
<feature type="domain" description="MAE-28990/MAE-18760-like HEPN" evidence="1">
    <location>
        <begin position="3"/>
        <end position="222"/>
    </location>
</feature>
<dbReference type="RefSeq" id="WP_072722297.1">
    <property type="nucleotide sequence ID" value="NZ_LN889813.1"/>
</dbReference>
<protein>
    <recommendedName>
        <fullName evidence="1">MAE-28990/MAE-18760-like HEPN domain-containing protein</fullName>
    </recommendedName>
</protein>
<dbReference type="OrthoDB" id="571721at2"/>
<dbReference type="Pfam" id="PF18737">
    <property type="entry name" value="HEPN_MAE_28990"/>
    <property type="match status" value="1"/>
</dbReference>
<organism evidence="2 3">
    <name type="scientific">Planktothrix tepida PCC 9214</name>
    <dbReference type="NCBI Taxonomy" id="671072"/>
    <lineage>
        <taxon>Bacteria</taxon>
        <taxon>Bacillati</taxon>
        <taxon>Cyanobacteriota</taxon>
        <taxon>Cyanophyceae</taxon>
        <taxon>Oscillatoriophycideae</taxon>
        <taxon>Oscillatoriales</taxon>
        <taxon>Microcoleaceae</taxon>
        <taxon>Planktothrix</taxon>
    </lineage>
</organism>
<dbReference type="AlphaFoldDB" id="A0A1J1LUW3"/>
<gene>
    <name evidence="2" type="ORF">PL9214650808</name>
</gene>
<proteinExistence type="predicted"/>
<evidence type="ECO:0000313" key="3">
    <source>
        <dbReference type="Proteomes" id="UP000184315"/>
    </source>
</evidence>
<dbReference type="InterPro" id="IPR040788">
    <property type="entry name" value="HEPN_MAE_28990"/>
</dbReference>
<name>A0A1J1LUW3_9CYAN</name>
<dbReference type="STRING" id="671072.PL9214650808"/>
<accession>A0A1J1LUW3</accession>
<sequence length="230" mass="26728">MQTVVEEFHTRVQEVNQYFEFIEGLIQETTKLAVLGDNGDQTITAIDSNLAKTLKANAFLLLYNLIESTMRNAIEAIFNEISSQRISFDLVRIEIKKIVIYNFKKRSPDNVHSRLRDISLDIITAGFQKRELFSGNVDRDEITKTARKYGFSFDTDYSKTKHGEHLYEIMQNRNDLAHGNKSFAEIGQQTSIEDLLNVKEEVIEYLQQILQNIQQYLENQEYLDSSIQYP</sequence>
<keyword evidence="3" id="KW-1185">Reference proteome</keyword>